<dbReference type="PANTHER" id="PTHR30540:SF4">
    <property type="entry name" value="POTASSIUM TRANSPORTER 12-RELATED"/>
    <property type="match status" value="1"/>
</dbReference>
<dbReference type="Gramene" id="OE9A052948T1">
    <property type="protein sequence ID" value="OE9A052948C1"/>
    <property type="gene ID" value="OE9A052948"/>
</dbReference>
<comment type="caution">
    <text evidence="5">The sequence shown here is derived from an EMBL/GenBank/DDBJ whole genome shotgun (WGS) entry which is preliminary data.</text>
</comment>
<feature type="domain" description="K+ potassium transporter integral membrane" evidence="4">
    <location>
        <begin position="72"/>
        <end position="168"/>
    </location>
</feature>
<dbReference type="GO" id="GO:0015079">
    <property type="term" value="F:potassium ion transmembrane transporter activity"/>
    <property type="evidence" value="ECO:0007669"/>
    <property type="project" value="InterPro"/>
</dbReference>
<dbReference type="GO" id="GO:0005886">
    <property type="term" value="C:plasma membrane"/>
    <property type="evidence" value="ECO:0007669"/>
    <property type="project" value="UniProtKB-SubCell"/>
</dbReference>
<feature type="transmembrane region" description="Helical" evidence="3">
    <location>
        <begin position="44"/>
        <end position="63"/>
    </location>
</feature>
<comment type="similarity">
    <text evidence="2">Belongs to the HAK/KUP transporter (TC 2.A.72.3) family.</text>
</comment>
<keyword evidence="3" id="KW-0812">Transmembrane</keyword>
<dbReference type="PANTHER" id="PTHR30540">
    <property type="entry name" value="OSMOTIC STRESS POTASSIUM TRANSPORTER"/>
    <property type="match status" value="1"/>
</dbReference>
<dbReference type="Pfam" id="PF02705">
    <property type="entry name" value="K_trans"/>
    <property type="match status" value="2"/>
</dbReference>
<keyword evidence="3" id="KW-1133">Transmembrane helix</keyword>
<accession>A0A8S0VBI2</accession>
<name>A0A8S0VBI2_OLEEU</name>
<evidence type="ECO:0000256" key="1">
    <source>
        <dbReference type="ARBA" id="ARBA00004651"/>
    </source>
</evidence>
<dbReference type="AlphaFoldDB" id="A0A8S0VBI2"/>
<feature type="domain" description="K+ potassium transporter integral membrane" evidence="4">
    <location>
        <begin position="36"/>
        <end position="70"/>
    </location>
</feature>
<evidence type="ECO:0000256" key="2">
    <source>
        <dbReference type="ARBA" id="ARBA00008440"/>
    </source>
</evidence>
<dbReference type="EMBL" id="CACTIH010009411">
    <property type="protein sequence ID" value="CAA3031005.1"/>
    <property type="molecule type" value="Genomic_DNA"/>
</dbReference>
<protein>
    <submittedName>
        <fullName evidence="5">Potassium transporter 12 isoform X2</fullName>
    </submittedName>
</protein>
<keyword evidence="6" id="KW-1185">Reference proteome</keyword>
<feature type="transmembrane region" description="Helical" evidence="3">
    <location>
        <begin position="107"/>
        <end position="128"/>
    </location>
</feature>
<dbReference type="Proteomes" id="UP000594638">
    <property type="component" value="Unassembled WGS sequence"/>
</dbReference>
<feature type="transmembrane region" description="Helical" evidence="3">
    <location>
        <begin position="75"/>
        <end position="101"/>
    </location>
</feature>
<organism evidence="5 6">
    <name type="scientific">Olea europaea subsp. europaea</name>
    <dbReference type="NCBI Taxonomy" id="158383"/>
    <lineage>
        <taxon>Eukaryota</taxon>
        <taxon>Viridiplantae</taxon>
        <taxon>Streptophyta</taxon>
        <taxon>Embryophyta</taxon>
        <taxon>Tracheophyta</taxon>
        <taxon>Spermatophyta</taxon>
        <taxon>Magnoliopsida</taxon>
        <taxon>eudicotyledons</taxon>
        <taxon>Gunneridae</taxon>
        <taxon>Pentapetalae</taxon>
        <taxon>asterids</taxon>
        <taxon>lamiids</taxon>
        <taxon>Lamiales</taxon>
        <taxon>Oleaceae</taxon>
        <taxon>Oleeae</taxon>
        <taxon>Olea</taxon>
    </lineage>
</organism>
<gene>
    <name evidence="5" type="ORF">OLEA9_A052948</name>
</gene>
<proteinExistence type="inferred from homology"/>
<evidence type="ECO:0000313" key="5">
    <source>
        <dbReference type="EMBL" id="CAA3031005.1"/>
    </source>
</evidence>
<comment type="subcellular location">
    <subcellularLocation>
        <location evidence="1">Cell membrane</location>
        <topology evidence="1">Multi-pass membrane protein</topology>
    </subcellularLocation>
</comment>
<evidence type="ECO:0000256" key="3">
    <source>
        <dbReference type="SAM" id="Phobius"/>
    </source>
</evidence>
<evidence type="ECO:0000313" key="6">
    <source>
        <dbReference type="Proteomes" id="UP000594638"/>
    </source>
</evidence>
<dbReference type="InterPro" id="IPR003855">
    <property type="entry name" value="K+_transporter"/>
</dbReference>
<evidence type="ECO:0000259" key="4">
    <source>
        <dbReference type="Pfam" id="PF02705"/>
    </source>
</evidence>
<feature type="transmembrane region" description="Helical" evidence="3">
    <location>
        <begin position="135"/>
        <end position="152"/>
    </location>
</feature>
<keyword evidence="3" id="KW-0472">Membrane</keyword>
<dbReference type="InterPro" id="IPR053951">
    <property type="entry name" value="K_trans_N"/>
</dbReference>
<reference evidence="5 6" key="1">
    <citation type="submission" date="2019-12" db="EMBL/GenBank/DDBJ databases">
        <authorList>
            <person name="Alioto T."/>
            <person name="Alioto T."/>
            <person name="Gomez Garrido J."/>
        </authorList>
    </citation>
    <scope>NUCLEOTIDE SEQUENCE [LARGE SCALE GENOMIC DNA]</scope>
</reference>
<sequence length="214" mass="23866">MFFKINPVYIYLFFKENSIKGWSVLGGCVLCITVHLFWPAFVIATIAAVIASQALISTSFSCVKQAMALGSTIDMANAYGIAEFGVMIVSTTLVTLVMLLIWQTNLFFAICFPLVFGTIELIYLSVVLSKITEGGWLPLAFASFFLCVMYVWNYGSVLKFRSELRGTIWMKFMLELGASLGASQGLDCCTMSLSKAYRPFLDSVYWIFPLFTLP</sequence>
<feature type="transmembrane region" description="Helical" evidence="3">
    <location>
        <begin position="21"/>
        <end position="38"/>
    </location>
</feature>